<name>D8QRX3_SELML</name>
<feature type="chain" id="PRO_5003121153" description="F-box associated domain-containing protein" evidence="1">
    <location>
        <begin position="19"/>
        <end position="527"/>
    </location>
</feature>
<feature type="signal peptide" evidence="1">
    <location>
        <begin position="1"/>
        <end position="18"/>
    </location>
</feature>
<keyword evidence="1" id="KW-0732">Signal</keyword>
<dbReference type="PANTHER" id="PTHR31672:SF2">
    <property type="entry name" value="F-BOX DOMAIN-CONTAINING PROTEIN"/>
    <property type="match status" value="1"/>
</dbReference>
<dbReference type="PROSITE" id="PS51257">
    <property type="entry name" value="PROKAR_LIPOPROTEIN"/>
    <property type="match status" value="1"/>
</dbReference>
<protein>
    <recommendedName>
        <fullName evidence="4">F-box associated domain-containing protein</fullName>
    </recommendedName>
</protein>
<dbReference type="Gramene" id="EFJ36844">
    <property type="protein sequence ID" value="EFJ36844"/>
    <property type="gene ID" value="SELMODRAFT_403598"/>
</dbReference>
<dbReference type="InParanoid" id="D8QRX3"/>
<dbReference type="AlphaFoldDB" id="D8QRX3"/>
<evidence type="ECO:0000256" key="1">
    <source>
        <dbReference type="SAM" id="SignalP"/>
    </source>
</evidence>
<dbReference type="Proteomes" id="UP000001514">
    <property type="component" value="Unassembled WGS sequence"/>
</dbReference>
<reference evidence="2 3" key="1">
    <citation type="journal article" date="2011" name="Science">
        <title>The Selaginella genome identifies genetic changes associated with the evolution of vascular plants.</title>
        <authorList>
            <person name="Banks J.A."/>
            <person name="Nishiyama T."/>
            <person name="Hasebe M."/>
            <person name="Bowman J.L."/>
            <person name="Gribskov M."/>
            <person name="dePamphilis C."/>
            <person name="Albert V.A."/>
            <person name="Aono N."/>
            <person name="Aoyama T."/>
            <person name="Ambrose B.A."/>
            <person name="Ashton N.W."/>
            <person name="Axtell M.J."/>
            <person name="Barker E."/>
            <person name="Barker M.S."/>
            <person name="Bennetzen J.L."/>
            <person name="Bonawitz N.D."/>
            <person name="Chapple C."/>
            <person name="Cheng C."/>
            <person name="Correa L.G."/>
            <person name="Dacre M."/>
            <person name="DeBarry J."/>
            <person name="Dreyer I."/>
            <person name="Elias M."/>
            <person name="Engstrom E.M."/>
            <person name="Estelle M."/>
            <person name="Feng L."/>
            <person name="Finet C."/>
            <person name="Floyd S.K."/>
            <person name="Frommer W.B."/>
            <person name="Fujita T."/>
            <person name="Gramzow L."/>
            <person name="Gutensohn M."/>
            <person name="Harholt J."/>
            <person name="Hattori M."/>
            <person name="Heyl A."/>
            <person name="Hirai T."/>
            <person name="Hiwatashi Y."/>
            <person name="Ishikawa M."/>
            <person name="Iwata M."/>
            <person name="Karol K.G."/>
            <person name="Koehler B."/>
            <person name="Kolukisaoglu U."/>
            <person name="Kubo M."/>
            <person name="Kurata T."/>
            <person name="Lalonde S."/>
            <person name="Li K."/>
            <person name="Li Y."/>
            <person name="Litt A."/>
            <person name="Lyons E."/>
            <person name="Manning G."/>
            <person name="Maruyama T."/>
            <person name="Michael T.P."/>
            <person name="Mikami K."/>
            <person name="Miyazaki S."/>
            <person name="Morinaga S."/>
            <person name="Murata T."/>
            <person name="Mueller-Roeber B."/>
            <person name="Nelson D.R."/>
            <person name="Obara M."/>
            <person name="Oguri Y."/>
            <person name="Olmstead R.G."/>
            <person name="Onodera N."/>
            <person name="Petersen B.L."/>
            <person name="Pils B."/>
            <person name="Prigge M."/>
            <person name="Rensing S.A."/>
            <person name="Riano-Pachon D.M."/>
            <person name="Roberts A.W."/>
            <person name="Sato Y."/>
            <person name="Scheller H.V."/>
            <person name="Schulz B."/>
            <person name="Schulz C."/>
            <person name="Shakirov E.V."/>
            <person name="Shibagaki N."/>
            <person name="Shinohara N."/>
            <person name="Shippen D.E."/>
            <person name="Soerensen I."/>
            <person name="Sotooka R."/>
            <person name="Sugimoto N."/>
            <person name="Sugita M."/>
            <person name="Sumikawa N."/>
            <person name="Tanurdzic M."/>
            <person name="Theissen G."/>
            <person name="Ulvskov P."/>
            <person name="Wakazuki S."/>
            <person name="Weng J.K."/>
            <person name="Willats W.W."/>
            <person name="Wipf D."/>
            <person name="Wolf P.G."/>
            <person name="Yang L."/>
            <person name="Zimmer A.D."/>
            <person name="Zhu Q."/>
            <person name="Mitros T."/>
            <person name="Hellsten U."/>
            <person name="Loque D."/>
            <person name="Otillar R."/>
            <person name="Salamov A."/>
            <person name="Schmutz J."/>
            <person name="Shapiro H."/>
            <person name="Lindquist E."/>
            <person name="Lucas S."/>
            <person name="Rokhsar D."/>
            <person name="Grigoriev I.V."/>
        </authorList>
    </citation>
    <scope>NUCLEOTIDE SEQUENCE [LARGE SCALE GENOMIC DNA]</scope>
</reference>
<dbReference type="InterPro" id="IPR050796">
    <property type="entry name" value="SCF_F-box_component"/>
</dbReference>
<dbReference type="HOGENOM" id="CLU_517209_0_0_1"/>
<evidence type="ECO:0008006" key="4">
    <source>
        <dbReference type="Google" id="ProtNLM"/>
    </source>
</evidence>
<dbReference type="EMBL" id="GL377566">
    <property type="protein sequence ID" value="EFJ36844.1"/>
    <property type="molecule type" value="Genomic_DNA"/>
</dbReference>
<dbReference type="KEGG" id="smo:SELMODRAFT_403598"/>
<dbReference type="GO" id="GO:0004842">
    <property type="term" value="F:ubiquitin-protein transferase activity"/>
    <property type="evidence" value="ECO:0000318"/>
    <property type="project" value="GO_Central"/>
</dbReference>
<proteinExistence type="predicted"/>
<dbReference type="GO" id="GO:0031146">
    <property type="term" value="P:SCF-dependent proteasomal ubiquitin-dependent protein catabolic process"/>
    <property type="evidence" value="ECO:0000318"/>
    <property type="project" value="GO_Central"/>
</dbReference>
<dbReference type="FunCoup" id="D8QRX3">
    <property type="interactions" value="787"/>
</dbReference>
<evidence type="ECO:0000313" key="2">
    <source>
        <dbReference type="EMBL" id="EFJ36844.1"/>
    </source>
</evidence>
<accession>D8QRX3</accession>
<dbReference type="PANTHER" id="PTHR31672">
    <property type="entry name" value="BNACNNG10540D PROTEIN"/>
    <property type="match status" value="1"/>
</dbReference>
<organism evidence="3">
    <name type="scientific">Selaginella moellendorffii</name>
    <name type="common">Spikemoss</name>
    <dbReference type="NCBI Taxonomy" id="88036"/>
    <lineage>
        <taxon>Eukaryota</taxon>
        <taxon>Viridiplantae</taxon>
        <taxon>Streptophyta</taxon>
        <taxon>Embryophyta</taxon>
        <taxon>Tracheophyta</taxon>
        <taxon>Lycopodiopsida</taxon>
        <taxon>Selaginellales</taxon>
        <taxon>Selaginellaceae</taxon>
        <taxon>Selaginella</taxon>
    </lineage>
</organism>
<keyword evidence="3" id="KW-1185">Reference proteome</keyword>
<gene>
    <name evidence="2" type="ORF">SELMODRAFT_403598</name>
</gene>
<sequence>MKPVVLVCLLIMALVFQGCHFNALAESCDDDDKACTGKIYGKLGGHNCQRKGAAPIWSASRTITCALARLQLCGTSRVVHNAGCLQVLKLRAIMRKQTRTTFTFILSLQSRSRALRETVASDPNSLSRCLALPTSKLYSLSTGGQLNLLSAPVSALSKLVVRVVHIAGCLQVLLYKPSLKPWAVLRVRTDPPVDRELRYDEEHFDYGTKLENHTELWRPHLSLNQRSRFVGLCSSNGLVCGMLMEHRDSVTLAVGNPITNMWKALPPAPIASPDRPRPAYLNISMEAEINADSSSYQVVILYQKYQTPVEGPTEDDGDDQICSLQYESESCSWHEGPLFSTSNSLGSPLRGCAFFYTGENIFPAYDPHSRAWSHVAISPPARTEQEQEQEDDSWANWSFGYIGAFMYKGKCYWASFMFNAETFEDIGVAIWEMKQENSTWVLVSRILSTDLFGPNCCSSVGDKDMTVRLVEDTAFISVFYRKESHGVWPPVAYDFLLSKWYTCCMENMENEDIECNYVVIPSLTAKP</sequence>
<evidence type="ECO:0000313" key="3">
    <source>
        <dbReference type="Proteomes" id="UP000001514"/>
    </source>
</evidence>